<gene>
    <name evidence="2" type="ORF">RIMI_LOCUS19312238</name>
</gene>
<accession>A0ABN9MCM8</accession>
<organism evidence="2 3">
    <name type="scientific">Ranitomeya imitator</name>
    <name type="common">mimic poison frog</name>
    <dbReference type="NCBI Taxonomy" id="111125"/>
    <lineage>
        <taxon>Eukaryota</taxon>
        <taxon>Metazoa</taxon>
        <taxon>Chordata</taxon>
        <taxon>Craniata</taxon>
        <taxon>Vertebrata</taxon>
        <taxon>Euteleostomi</taxon>
        <taxon>Amphibia</taxon>
        <taxon>Batrachia</taxon>
        <taxon>Anura</taxon>
        <taxon>Neobatrachia</taxon>
        <taxon>Hyloidea</taxon>
        <taxon>Dendrobatidae</taxon>
        <taxon>Dendrobatinae</taxon>
        <taxon>Ranitomeya</taxon>
    </lineage>
</organism>
<dbReference type="Gene3D" id="3.60.10.10">
    <property type="entry name" value="Endonuclease/exonuclease/phosphatase"/>
    <property type="match status" value="1"/>
</dbReference>
<dbReference type="PANTHER" id="PTHR46051">
    <property type="entry name" value="SH2 DOMAIN-CONTAINING PROTEIN"/>
    <property type="match status" value="1"/>
</dbReference>
<sequence length="279" mass="30628">MPLKGIGFCKGCKGKPQRLANSKSIKFKAAPESTNAMTENDDNEQINDTDNRNLGCTVLMTSFNAPHDPVCLGSCCLALAAPEGFTSLDFTDLRKNEGLQEVKDTLHSLKTLDQVFGQTSMLILPTGDQLDILDGLMCSIPAVLQSLSALEHKAKQTYNEGISGFPTPLTTCHSPGIKRYRAKESQHLKQSDQIRTQKTAPQSLSVFVGTWNMGGSTPPRSLSSWLSARKIEGNLDSASVCVSYDLYMIGTQENPQGDREWAEFLRTTLISQTMNQYKL</sequence>
<dbReference type="EMBL" id="CAUEEQ010061276">
    <property type="protein sequence ID" value="CAJ0964524.1"/>
    <property type="molecule type" value="Genomic_DNA"/>
</dbReference>
<reference evidence="2" key="1">
    <citation type="submission" date="2023-07" db="EMBL/GenBank/DDBJ databases">
        <authorList>
            <person name="Stuckert A."/>
        </authorList>
    </citation>
    <scope>NUCLEOTIDE SEQUENCE</scope>
</reference>
<evidence type="ECO:0000256" key="1">
    <source>
        <dbReference type="ARBA" id="ARBA00022999"/>
    </source>
</evidence>
<keyword evidence="3" id="KW-1185">Reference proteome</keyword>
<evidence type="ECO:0000313" key="2">
    <source>
        <dbReference type="EMBL" id="CAJ0964524.1"/>
    </source>
</evidence>
<feature type="non-terminal residue" evidence="2">
    <location>
        <position position="279"/>
    </location>
</feature>
<evidence type="ECO:0000313" key="3">
    <source>
        <dbReference type="Proteomes" id="UP001176940"/>
    </source>
</evidence>
<comment type="caution">
    <text evidence="2">The sequence shown here is derived from an EMBL/GenBank/DDBJ whole genome shotgun (WGS) entry which is preliminary data.</text>
</comment>
<dbReference type="InterPro" id="IPR036691">
    <property type="entry name" value="Endo/exonu/phosph_ase_sf"/>
</dbReference>
<name>A0ABN9MCM8_9NEOB</name>
<dbReference type="PANTHER" id="PTHR46051:SF9">
    <property type="entry name" value="PHOSPHATIDYLINOSITOL-3,4,5-TRISPHOSPHATE 5-PHOSPHATASE"/>
    <property type="match status" value="1"/>
</dbReference>
<protein>
    <submittedName>
        <fullName evidence="2">Uncharacterized protein</fullName>
    </submittedName>
</protein>
<proteinExistence type="predicted"/>
<dbReference type="Proteomes" id="UP001176940">
    <property type="component" value="Unassembled WGS sequence"/>
</dbReference>
<keyword evidence="1" id="KW-0727">SH2 domain</keyword>